<gene>
    <name evidence="3" type="ORF">NW762_003003</name>
</gene>
<accession>A0A9W8SAW2</accession>
<reference evidence="3" key="1">
    <citation type="submission" date="2022-09" db="EMBL/GenBank/DDBJ databases">
        <title>Fusarium specimens isolated from Avocado Roots.</title>
        <authorList>
            <person name="Stajich J."/>
            <person name="Roper C."/>
            <person name="Heimlech-Rivalta G."/>
        </authorList>
    </citation>
    <scope>NUCLEOTIDE SEQUENCE</scope>
    <source>
        <strain evidence="3">CF00136</strain>
    </source>
</reference>
<comment type="caution">
    <text evidence="3">The sequence shown here is derived from an EMBL/GenBank/DDBJ whole genome shotgun (WGS) entry which is preliminary data.</text>
</comment>
<dbReference type="OrthoDB" id="8062037at2759"/>
<keyword evidence="1" id="KW-0479">Metal-binding</keyword>
<proteinExistence type="predicted"/>
<dbReference type="SMART" id="SM00184">
    <property type="entry name" value="RING"/>
    <property type="match status" value="1"/>
</dbReference>
<dbReference type="PROSITE" id="PS50089">
    <property type="entry name" value="ZF_RING_2"/>
    <property type="match status" value="1"/>
</dbReference>
<evidence type="ECO:0000256" key="1">
    <source>
        <dbReference type="PROSITE-ProRule" id="PRU00175"/>
    </source>
</evidence>
<evidence type="ECO:0000259" key="2">
    <source>
        <dbReference type="PROSITE" id="PS50089"/>
    </source>
</evidence>
<sequence>MDPITDTYWPVFKQEAEADVDKVRPIHLTCSICRELMTTSRSEPDHLKPKRPHAAWIMPCGHMFGWICITKWLKQANDPDVNYHKCPICKTMLHHHPVCGHKSIGQLIPDEVTKYSHIPPLLSAGGLVSPECSGCEAKRYMEQINDCTKIYEVPDPGLEEGQFVGTRMYIRDVEEIRGTRASIEPPQIKVHQHARDFEMPGPLLTFWNTIQESWAIKADQFWYDVDVREFEFVISVFQQA</sequence>
<dbReference type="Pfam" id="PF13639">
    <property type="entry name" value="zf-RING_2"/>
    <property type="match status" value="1"/>
</dbReference>
<dbReference type="AlphaFoldDB" id="A0A9W8SAW2"/>
<dbReference type="GO" id="GO:0008270">
    <property type="term" value="F:zinc ion binding"/>
    <property type="evidence" value="ECO:0007669"/>
    <property type="project" value="UniProtKB-KW"/>
</dbReference>
<feature type="domain" description="RING-type" evidence="2">
    <location>
        <begin position="30"/>
        <end position="90"/>
    </location>
</feature>
<protein>
    <recommendedName>
        <fullName evidence="2">RING-type domain-containing protein</fullName>
    </recommendedName>
</protein>
<dbReference type="InterPro" id="IPR013083">
    <property type="entry name" value="Znf_RING/FYVE/PHD"/>
</dbReference>
<keyword evidence="1" id="KW-0862">Zinc</keyword>
<keyword evidence="1" id="KW-0863">Zinc-finger</keyword>
<evidence type="ECO:0000313" key="4">
    <source>
        <dbReference type="Proteomes" id="UP001152049"/>
    </source>
</evidence>
<dbReference type="EMBL" id="JAOQAZ010000003">
    <property type="protein sequence ID" value="KAJ4268932.1"/>
    <property type="molecule type" value="Genomic_DNA"/>
</dbReference>
<dbReference type="Gene3D" id="3.30.40.10">
    <property type="entry name" value="Zinc/RING finger domain, C3HC4 (zinc finger)"/>
    <property type="match status" value="1"/>
</dbReference>
<name>A0A9W8SAW2_9HYPO</name>
<dbReference type="SUPFAM" id="SSF57850">
    <property type="entry name" value="RING/U-box"/>
    <property type="match status" value="1"/>
</dbReference>
<organism evidence="3 4">
    <name type="scientific">Fusarium torreyae</name>
    <dbReference type="NCBI Taxonomy" id="1237075"/>
    <lineage>
        <taxon>Eukaryota</taxon>
        <taxon>Fungi</taxon>
        <taxon>Dikarya</taxon>
        <taxon>Ascomycota</taxon>
        <taxon>Pezizomycotina</taxon>
        <taxon>Sordariomycetes</taxon>
        <taxon>Hypocreomycetidae</taxon>
        <taxon>Hypocreales</taxon>
        <taxon>Nectriaceae</taxon>
        <taxon>Fusarium</taxon>
    </lineage>
</organism>
<dbReference type="InterPro" id="IPR001841">
    <property type="entry name" value="Znf_RING"/>
</dbReference>
<keyword evidence="4" id="KW-1185">Reference proteome</keyword>
<evidence type="ECO:0000313" key="3">
    <source>
        <dbReference type="EMBL" id="KAJ4268932.1"/>
    </source>
</evidence>
<dbReference type="Proteomes" id="UP001152049">
    <property type="component" value="Unassembled WGS sequence"/>
</dbReference>